<dbReference type="Pfam" id="PF10539">
    <property type="entry name" value="Dev_Cell_Death"/>
    <property type="match status" value="1"/>
</dbReference>
<dbReference type="Proteomes" id="UP001152484">
    <property type="component" value="Unassembled WGS sequence"/>
</dbReference>
<evidence type="ECO:0000313" key="4">
    <source>
        <dbReference type="Proteomes" id="UP001152484"/>
    </source>
</evidence>
<comment type="caution">
    <text evidence="3">The sequence shown here is derived from an EMBL/GenBank/DDBJ whole genome shotgun (WGS) entry which is preliminary data.</text>
</comment>
<proteinExistence type="predicted"/>
<evidence type="ECO:0000313" key="3">
    <source>
        <dbReference type="EMBL" id="CAH9114620.1"/>
    </source>
</evidence>
<evidence type="ECO:0000259" key="2">
    <source>
        <dbReference type="PROSITE" id="PS51222"/>
    </source>
</evidence>
<dbReference type="InterPro" id="IPR013989">
    <property type="entry name" value="Dev_and_cell_death_domain"/>
</dbReference>
<dbReference type="OrthoDB" id="1268499at2759"/>
<keyword evidence="4" id="KW-1185">Reference proteome</keyword>
<dbReference type="GO" id="GO:0034976">
    <property type="term" value="P:response to endoplasmic reticulum stress"/>
    <property type="evidence" value="ECO:0007669"/>
    <property type="project" value="InterPro"/>
</dbReference>
<protein>
    <recommendedName>
        <fullName evidence="2">DCD domain-containing protein</fullName>
    </recommendedName>
</protein>
<dbReference type="SMART" id="SM00767">
    <property type="entry name" value="DCD"/>
    <property type="match status" value="1"/>
</dbReference>
<organism evidence="3 4">
    <name type="scientific">Cuscuta europaea</name>
    <name type="common">European dodder</name>
    <dbReference type="NCBI Taxonomy" id="41803"/>
    <lineage>
        <taxon>Eukaryota</taxon>
        <taxon>Viridiplantae</taxon>
        <taxon>Streptophyta</taxon>
        <taxon>Embryophyta</taxon>
        <taxon>Tracheophyta</taxon>
        <taxon>Spermatophyta</taxon>
        <taxon>Magnoliopsida</taxon>
        <taxon>eudicotyledons</taxon>
        <taxon>Gunneridae</taxon>
        <taxon>Pentapetalae</taxon>
        <taxon>asterids</taxon>
        <taxon>lamiids</taxon>
        <taxon>Solanales</taxon>
        <taxon>Convolvulaceae</taxon>
        <taxon>Cuscuteae</taxon>
        <taxon>Cuscuta</taxon>
        <taxon>Cuscuta subgen. Cuscuta</taxon>
    </lineage>
</organism>
<evidence type="ECO:0000256" key="1">
    <source>
        <dbReference type="SAM" id="Coils"/>
    </source>
</evidence>
<feature type="coiled-coil region" evidence="1">
    <location>
        <begin position="284"/>
        <end position="311"/>
    </location>
</feature>
<dbReference type="PANTHER" id="PTHR46034">
    <property type="match status" value="1"/>
</dbReference>
<dbReference type="InterPro" id="IPR044832">
    <property type="entry name" value="NRP-like"/>
</dbReference>
<gene>
    <name evidence="3" type="ORF">CEURO_LOCUS20463</name>
</gene>
<dbReference type="EMBL" id="CAMAPE010000065">
    <property type="protein sequence ID" value="CAH9114620.1"/>
    <property type="molecule type" value="Genomic_DNA"/>
</dbReference>
<dbReference type="PANTHER" id="PTHR46034:SF7">
    <property type="entry name" value="INFLUENZA VIRUS NS1A-BINDING PROTEIN"/>
    <property type="match status" value="1"/>
</dbReference>
<sequence>MGSKKKNRNQAGKEKRPIQQYNYNVPARNLPKSDLGAVIFGCKSHTIDECFSKLLFGLPFGHFAYVKKVSAGMPLFLFNYSDRKLLGTFEAAGPGKLNIDPYAWTNGVDGETDFPAQVNIKMFESCYSLKEDQFYPIIADNYYDQSCLFWFEMDHSQTEKMINLFSSSAQSYARPSHHHRPTATLEAGCSILRNRYNAPLPYDGGPNSPLPEDYNGGEWESCSSPPISKSEHHEACRENIDQGEKESNYSFIEGPGVYSGEWEGEADNVGRFKAPFVEAPEDILSMLMQEVQLLKEKQIKQEERIQALEKELTSKRASKQRCS</sequence>
<dbReference type="PROSITE" id="PS51222">
    <property type="entry name" value="DCD"/>
    <property type="match status" value="1"/>
</dbReference>
<feature type="domain" description="DCD" evidence="2">
    <location>
        <begin position="33"/>
        <end position="167"/>
    </location>
</feature>
<keyword evidence="1" id="KW-0175">Coiled coil</keyword>
<reference evidence="3" key="1">
    <citation type="submission" date="2022-07" db="EMBL/GenBank/DDBJ databases">
        <authorList>
            <person name="Macas J."/>
            <person name="Novak P."/>
            <person name="Neumann P."/>
        </authorList>
    </citation>
    <scope>NUCLEOTIDE SEQUENCE</scope>
</reference>
<name>A0A9P0ZY03_CUSEU</name>
<accession>A0A9P0ZY03</accession>
<dbReference type="AlphaFoldDB" id="A0A9P0ZY03"/>